<keyword evidence="1" id="KW-0808">Transferase</keyword>
<dbReference type="Gene3D" id="3.40.630.30">
    <property type="match status" value="1"/>
</dbReference>
<evidence type="ECO:0000256" key="2">
    <source>
        <dbReference type="ARBA" id="ARBA00023315"/>
    </source>
</evidence>
<sequence>MTGNHLDITFDRNSLSQLSEWIDTLGEESAKAQRLKQPITSYNRLIDDKSDDKIYLLVKVDQNVTNWSAVGFVRVGTRNLWFADKYNTNLRQYQNCFCILGLHLYEYLNYFYIRNQRQGLGHLLISSVMKCVSTPADQFAYDRPTQAMLSFLCKHFGLQRPVTQHNHFVIFENFVCFDRTLLCSFNNSSLKKYSRLTRR</sequence>
<evidence type="ECO:0000313" key="4">
    <source>
        <dbReference type="EMBL" id="CAD7622133.1"/>
    </source>
</evidence>
<dbReference type="EMBL" id="OC855510">
    <property type="protein sequence ID" value="CAD7622133.1"/>
    <property type="molecule type" value="Genomic_DNA"/>
</dbReference>
<evidence type="ECO:0000259" key="3">
    <source>
        <dbReference type="PROSITE" id="PS51730"/>
    </source>
</evidence>
<feature type="domain" description="N-acetyltransferase" evidence="3">
    <location>
        <begin position="1"/>
        <end position="175"/>
    </location>
</feature>
<dbReference type="InterPro" id="IPR007965">
    <property type="entry name" value="GNAT_ATAT"/>
</dbReference>
<dbReference type="GO" id="GO:0005874">
    <property type="term" value="C:microtubule"/>
    <property type="evidence" value="ECO:0007669"/>
    <property type="project" value="InterPro"/>
</dbReference>
<name>A0A7R9KFU5_9ACAR</name>
<dbReference type="OrthoDB" id="447510at2759"/>
<dbReference type="AlphaFoldDB" id="A0A7R9KFU5"/>
<proteinExistence type="predicted"/>
<keyword evidence="2" id="KW-0012">Acyltransferase</keyword>
<dbReference type="InterPro" id="IPR038746">
    <property type="entry name" value="Atat"/>
</dbReference>
<keyword evidence="5" id="KW-1185">Reference proteome</keyword>
<evidence type="ECO:0000313" key="5">
    <source>
        <dbReference type="Proteomes" id="UP000759131"/>
    </source>
</evidence>
<accession>A0A7R9KFU5</accession>
<reference evidence="4" key="1">
    <citation type="submission" date="2020-11" db="EMBL/GenBank/DDBJ databases">
        <authorList>
            <person name="Tran Van P."/>
        </authorList>
    </citation>
    <scope>NUCLEOTIDE SEQUENCE</scope>
</reference>
<dbReference type="EMBL" id="CAJPIZ010000935">
    <property type="protein sequence ID" value="CAG2102563.1"/>
    <property type="molecule type" value="Genomic_DNA"/>
</dbReference>
<evidence type="ECO:0000256" key="1">
    <source>
        <dbReference type="ARBA" id="ARBA00022679"/>
    </source>
</evidence>
<dbReference type="Pfam" id="PF05301">
    <property type="entry name" value="Acetyltransf_16"/>
    <property type="match status" value="1"/>
</dbReference>
<dbReference type="Proteomes" id="UP000759131">
    <property type="component" value="Unassembled WGS sequence"/>
</dbReference>
<gene>
    <name evidence="4" type="ORF">OSB1V03_LOCUS2601</name>
</gene>
<dbReference type="GO" id="GO:0019799">
    <property type="term" value="F:tubulin N-acetyltransferase activity"/>
    <property type="evidence" value="ECO:0007669"/>
    <property type="project" value="InterPro"/>
</dbReference>
<dbReference type="PROSITE" id="PS51730">
    <property type="entry name" value="GNAT_ATAT"/>
    <property type="match status" value="1"/>
</dbReference>
<dbReference type="PANTHER" id="PTHR12327:SF0">
    <property type="entry name" value="ALPHA-TUBULIN N-ACETYLTRANSFERASE 1"/>
    <property type="match status" value="1"/>
</dbReference>
<protein>
    <recommendedName>
        <fullName evidence="3">N-acetyltransferase domain-containing protein</fullName>
    </recommendedName>
</protein>
<organism evidence="4">
    <name type="scientific">Medioppia subpectinata</name>
    <dbReference type="NCBI Taxonomy" id="1979941"/>
    <lineage>
        <taxon>Eukaryota</taxon>
        <taxon>Metazoa</taxon>
        <taxon>Ecdysozoa</taxon>
        <taxon>Arthropoda</taxon>
        <taxon>Chelicerata</taxon>
        <taxon>Arachnida</taxon>
        <taxon>Acari</taxon>
        <taxon>Acariformes</taxon>
        <taxon>Sarcoptiformes</taxon>
        <taxon>Oribatida</taxon>
        <taxon>Brachypylina</taxon>
        <taxon>Oppioidea</taxon>
        <taxon>Oppiidae</taxon>
        <taxon>Medioppia</taxon>
    </lineage>
</organism>
<dbReference type="PANTHER" id="PTHR12327">
    <property type="entry name" value="ALPHA-TUBULIN N-ACETYLTRANSFERASE 1"/>
    <property type="match status" value="1"/>
</dbReference>